<dbReference type="Proteomes" id="UP000288805">
    <property type="component" value="Unassembled WGS sequence"/>
</dbReference>
<sequence>MINQLYFFQDENRYSAGRGAHKNLKRAEKARILVSKIPCELHAGQC</sequence>
<protein>
    <submittedName>
        <fullName evidence="1">Uncharacterized protein</fullName>
    </submittedName>
</protein>
<evidence type="ECO:0000313" key="2">
    <source>
        <dbReference type="Proteomes" id="UP000288805"/>
    </source>
</evidence>
<accession>A0A438IJN5</accession>
<dbReference type="Gene3D" id="1.20.58.1520">
    <property type="match status" value="1"/>
</dbReference>
<gene>
    <name evidence="1" type="ORF">CK203_032283</name>
</gene>
<dbReference type="AlphaFoldDB" id="A0A438IJN5"/>
<reference evidence="1 2" key="1">
    <citation type="journal article" date="2018" name="PLoS Genet.">
        <title>Population sequencing reveals clonal diversity and ancestral inbreeding in the grapevine cultivar Chardonnay.</title>
        <authorList>
            <person name="Roach M.J."/>
            <person name="Johnson D.L."/>
            <person name="Bohlmann J."/>
            <person name="van Vuuren H.J."/>
            <person name="Jones S.J."/>
            <person name="Pretorius I.S."/>
            <person name="Schmidt S.A."/>
            <person name="Borneman A.R."/>
        </authorList>
    </citation>
    <scope>NUCLEOTIDE SEQUENCE [LARGE SCALE GENOMIC DNA]</scope>
    <source>
        <strain evidence="2">cv. Chardonnay</strain>
        <tissue evidence="1">Leaf</tissue>
    </source>
</reference>
<comment type="caution">
    <text evidence="1">The sequence shown here is derived from an EMBL/GenBank/DDBJ whole genome shotgun (WGS) entry which is preliminary data.</text>
</comment>
<dbReference type="EMBL" id="QGNW01000104">
    <property type="protein sequence ID" value="RVW96929.1"/>
    <property type="molecule type" value="Genomic_DNA"/>
</dbReference>
<organism evidence="1 2">
    <name type="scientific">Vitis vinifera</name>
    <name type="common">Grape</name>
    <dbReference type="NCBI Taxonomy" id="29760"/>
    <lineage>
        <taxon>Eukaryota</taxon>
        <taxon>Viridiplantae</taxon>
        <taxon>Streptophyta</taxon>
        <taxon>Embryophyta</taxon>
        <taxon>Tracheophyta</taxon>
        <taxon>Spermatophyta</taxon>
        <taxon>Magnoliopsida</taxon>
        <taxon>eudicotyledons</taxon>
        <taxon>Gunneridae</taxon>
        <taxon>Pentapetalae</taxon>
        <taxon>rosids</taxon>
        <taxon>Vitales</taxon>
        <taxon>Vitaceae</taxon>
        <taxon>Viteae</taxon>
        <taxon>Vitis</taxon>
    </lineage>
</organism>
<evidence type="ECO:0000313" key="1">
    <source>
        <dbReference type="EMBL" id="RVW96929.1"/>
    </source>
</evidence>
<name>A0A438IJN5_VITVI</name>
<proteinExistence type="predicted"/>